<evidence type="ECO:0000313" key="2">
    <source>
        <dbReference type="Proteomes" id="UP000631114"/>
    </source>
</evidence>
<name>A0A835ITL0_9MAGN</name>
<keyword evidence="2" id="KW-1185">Reference proteome</keyword>
<comment type="caution">
    <text evidence="1">The sequence shown here is derived from an EMBL/GenBank/DDBJ whole genome shotgun (WGS) entry which is preliminary data.</text>
</comment>
<proteinExistence type="predicted"/>
<dbReference type="PANTHER" id="PTHR16008">
    <property type="entry name" value="F-BOX ONLY PROTEIN 4"/>
    <property type="match status" value="1"/>
</dbReference>
<accession>A0A835ITL0</accession>
<evidence type="ECO:0000313" key="1">
    <source>
        <dbReference type="EMBL" id="KAF9623159.1"/>
    </source>
</evidence>
<dbReference type="AlphaFoldDB" id="A0A835ITL0"/>
<dbReference type="EMBL" id="JADFTS010000002">
    <property type="protein sequence ID" value="KAF9623159.1"/>
    <property type="molecule type" value="Genomic_DNA"/>
</dbReference>
<gene>
    <name evidence="1" type="ORF">IFM89_037740</name>
</gene>
<dbReference type="GO" id="GO:0000209">
    <property type="term" value="P:protein polyubiquitination"/>
    <property type="evidence" value="ECO:0007669"/>
    <property type="project" value="TreeGrafter"/>
</dbReference>
<dbReference type="OrthoDB" id="3219396at2759"/>
<protein>
    <recommendedName>
        <fullName evidence="3">RNase H type-1 domain-containing protein</fullName>
    </recommendedName>
</protein>
<reference evidence="1 2" key="1">
    <citation type="submission" date="2020-10" db="EMBL/GenBank/DDBJ databases">
        <title>The Coptis chinensis genome and diversification of protoberbering-type alkaloids.</title>
        <authorList>
            <person name="Wang B."/>
            <person name="Shu S."/>
            <person name="Song C."/>
            <person name="Liu Y."/>
        </authorList>
    </citation>
    <scope>NUCLEOTIDE SEQUENCE [LARGE SCALE GENOMIC DNA]</scope>
    <source>
        <strain evidence="1">HL-2020</strain>
        <tissue evidence="1">Leaf</tissue>
    </source>
</reference>
<organism evidence="1 2">
    <name type="scientific">Coptis chinensis</name>
    <dbReference type="NCBI Taxonomy" id="261450"/>
    <lineage>
        <taxon>Eukaryota</taxon>
        <taxon>Viridiplantae</taxon>
        <taxon>Streptophyta</taxon>
        <taxon>Embryophyta</taxon>
        <taxon>Tracheophyta</taxon>
        <taxon>Spermatophyta</taxon>
        <taxon>Magnoliopsida</taxon>
        <taxon>Ranunculales</taxon>
        <taxon>Ranunculaceae</taxon>
        <taxon>Coptidoideae</taxon>
        <taxon>Coptis</taxon>
    </lineage>
</organism>
<dbReference type="InterPro" id="IPR039588">
    <property type="entry name" value="FBXO4"/>
</dbReference>
<dbReference type="Proteomes" id="UP000631114">
    <property type="component" value="Unassembled WGS sequence"/>
</dbReference>
<sequence>MGIIENVEVALSNGWDRLWIESDSRAAVMAFGTSKLPWKVRPKWERCKSRLSYVMVSSAWCEVNFAADQAARHSHSLTTENQVAVDYVVEALRSCHISDRQVCIKWWKLGRWLYGYRLRDECHTRKVSLADIVLAKEDEVLGVLQRGALHEVLRVQISVPGTYIPWTSQNVHTTG</sequence>
<dbReference type="PANTHER" id="PTHR16008:SF4">
    <property type="entry name" value="F-BOX ONLY PROTEIN 4"/>
    <property type="match status" value="1"/>
</dbReference>
<dbReference type="GO" id="GO:0031146">
    <property type="term" value="P:SCF-dependent proteasomal ubiquitin-dependent protein catabolic process"/>
    <property type="evidence" value="ECO:0007669"/>
    <property type="project" value="InterPro"/>
</dbReference>
<evidence type="ECO:0008006" key="3">
    <source>
        <dbReference type="Google" id="ProtNLM"/>
    </source>
</evidence>
<dbReference type="GO" id="GO:0019005">
    <property type="term" value="C:SCF ubiquitin ligase complex"/>
    <property type="evidence" value="ECO:0007669"/>
    <property type="project" value="TreeGrafter"/>
</dbReference>